<comment type="caution">
    <text evidence="1">The sequence shown here is derived from an EMBL/GenBank/DDBJ whole genome shotgun (WGS) entry which is preliminary data.</text>
</comment>
<dbReference type="EMBL" id="JALNTZ010000003">
    <property type="protein sequence ID" value="KAJ3657998.1"/>
    <property type="molecule type" value="Genomic_DNA"/>
</dbReference>
<name>A0AA38MJ63_9CUCU</name>
<protein>
    <submittedName>
        <fullName evidence="1">Uncharacterized protein</fullName>
    </submittedName>
</protein>
<organism evidence="1 2">
    <name type="scientific">Zophobas morio</name>
    <dbReference type="NCBI Taxonomy" id="2755281"/>
    <lineage>
        <taxon>Eukaryota</taxon>
        <taxon>Metazoa</taxon>
        <taxon>Ecdysozoa</taxon>
        <taxon>Arthropoda</taxon>
        <taxon>Hexapoda</taxon>
        <taxon>Insecta</taxon>
        <taxon>Pterygota</taxon>
        <taxon>Neoptera</taxon>
        <taxon>Endopterygota</taxon>
        <taxon>Coleoptera</taxon>
        <taxon>Polyphaga</taxon>
        <taxon>Cucujiformia</taxon>
        <taxon>Tenebrionidae</taxon>
        <taxon>Zophobas</taxon>
    </lineage>
</organism>
<dbReference type="Proteomes" id="UP001168821">
    <property type="component" value="Unassembled WGS sequence"/>
</dbReference>
<reference evidence="1" key="1">
    <citation type="journal article" date="2023" name="G3 (Bethesda)">
        <title>Whole genome assemblies of Zophobas morio and Tenebrio molitor.</title>
        <authorList>
            <person name="Kaur S."/>
            <person name="Stinson S.A."/>
            <person name="diCenzo G.C."/>
        </authorList>
    </citation>
    <scope>NUCLEOTIDE SEQUENCE</scope>
    <source>
        <strain evidence="1">QUZm001</strain>
    </source>
</reference>
<evidence type="ECO:0000313" key="1">
    <source>
        <dbReference type="EMBL" id="KAJ3657998.1"/>
    </source>
</evidence>
<gene>
    <name evidence="1" type="ORF">Zmor_009766</name>
</gene>
<dbReference type="AlphaFoldDB" id="A0AA38MJ63"/>
<proteinExistence type="predicted"/>
<evidence type="ECO:0000313" key="2">
    <source>
        <dbReference type="Proteomes" id="UP001168821"/>
    </source>
</evidence>
<accession>A0AA38MJ63</accession>
<sequence>MLAVLTCSKNWKKPLLCPLTSKEEQLHYVSNTFLPIPGIQVYDIIPQEKKNDREPCGWVVKCRHTFDPKNYEKIGLYNYTYGLVKEQEPRNTTNLELVMLGANEFKVTYTLVCGC</sequence>
<keyword evidence="2" id="KW-1185">Reference proteome</keyword>